<dbReference type="GO" id="GO:0005737">
    <property type="term" value="C:cytoplasm"/>
    <property type="evidence" value="ECO:0007669"/>
    <property type="project" value="UniProtKB-SubCell"/>
</dbReference>
<accession>A0A2I0WEU4</accession>
<proteinExistence type="inferred from homology"/>
<keyword evidence="9" id="KW-0226">DNA condensation</keyword>
<keyword evidence="5" id="KW-0158">Chromosome</keyword>
<evidence type="ECO:0000256" key="3">
    <source>
        <dbReference type="ARBA" id="ARBA00009471"/>
    </source>
</evidence>
<keyword evidence="12" id="KW-1185">Reference proteome</keyword>
<dbReference type="GO" id="GO:0003682">
    <property type="term" value="F:chromatin binding"/>
    <property type="evidence" value="ECO:0007669"/>
    <property type="project" value="TreeGrafter"/>
</dbReference>
<dbReference type="InterPro" id="IPR022816">
    <property type="entry name" value="Condensin_barren_su2"/>
</dbReference>
<dbReference type="GO" id="GO:0051301">
    <property type="term" value="P:cell division"/>
    <property type="evidence" value="ECO:0007669"/>
    <property type="project" value="UniProtKB-KW"/>
</dbReference>
<reference evidence="11 12" key="1">
    <citation type="journal article" date="2016" name="Sci. Rep.">
        <title>The Dendrobium catenatum Lindl. genome sequence provides insights into polysaccharide synthase, floral development and adaptive evolution.</title>
        <authorList>
            <person name="Zhang G.Q."/>
            <person name="Xu Q."/>
            <person name="Bian C."/>
            <person name="Tsai W.C."/>
            <person name="Yeh C.M."/>
            <person name="Liu K.W."/>
            <person name="Yoshida K."/>
            <person name="Zhang L.S."/>
            <person name="Chang S.B."/>
            <person name="Chen F."/>
            <person name="Shi Y."/>
            <person name="Su Y.Y."/>
            <person name="Zhang Y.Q."/>
            <person name="Chen L.J."/>
            <person name="Yin Y."/>
            <person name="Lin M."/>
            <person name="Huang H."/>
            <person name="Deng H."/>
            <person name="Wang Z.W."/>
            <person name="Zhu S.L."/>
            <person name="Zhao X."/>
            <person name="Deng C."/>
            <person name="Niu S.C."/>
            <person name="Huang J."/>
            <person name="Wang M."/>
            <person name="Liu G.H."/>
            <person name="Yang H.J."/>
            <person name="Xiao X.J."/>
            <person name="Hsiao Y.Y."/>
            <person name="Wu W.L."/>
            <person name="Chen Y.Y."/>
            <person name="Mitsuda N."/>
            <person name="Ohme-Takagi M."/>
            <person name="Luo Y.B."/>
            <person name="Van de Peer Y."/>
            <person name="Liu Z.J."/>
        </authorList>
    </citation>
    <scope>NUCLEOTIDE SEQUENCE [LARGE SCALE GENOMIC DNA]</scope>
    <source>
        <tissue evidence="11">The whole plant</tissue>
    </source>
</reference>
<keyword evidence="6" id="KW-0963">Cytoplasm</keyword>
<keyword evidence="8" id="KW-0498">Mitosis</keyword>
<keyword evidence="7" id="KW-0132">Cell division</keyword>
<evidence type="ECO:0000256" key="5">
    <source>
        <dbReference type="ARBA" id="ARBA00022454"/>
    </source>
</evidence>
<evidence type="ECO:0000256" key="7">
    <source>
        <dbReference type="ARBA" id="ARBA00022618"/>
    </source>
</evidence>
<comment type="subcellular location">
    <subcellularLocation>
        <location evidence="1">Chromosome</location>
    </subcellularLocation>
    <subcellularLocation>
        <location evidence="2">Cytoplasm</location>
    </subcellularLocation>
</comment>
<reference evidence="11 12" key="2">
    <citation type="journal article" date="2017" name="Nature">
        <title>The Apostasia genome and the evolution of orchids.</title>
        <authorList>
            <person name="Zhang G.Q."/>
            <person name="Liu K.W."/>
            <person name="Li Z."/>
            <person name="Lohaus R."/>
            <person name="Hsiao Y.Y."/>
            <person name="Niu S.C."/>
            <person name="Wang J.Y."/>
            <person name="Lin Y.C."/>
            <person name="Xu Q."/>
            <person name="Chen L.J."/>
            <person name="Yoshida K."/>
            <person name="Fujiwara S."/>
            <person name="Wang Z.W."/>
            <person name="Zhang Y.Q."/>
            <person name="Mitsuda N."/>
            <person name="Wang M."/>
            <person name="Liu G.H."/>
            <person name="Pecoraro L."/>
            <person name="Huang H.X."/>
            <person name="Xiao X.J."/>
            <person name="Lin M."/>
            <person name="Wu X.Y."/>
            <person name="Wu W.L."/>
            <person name="Chen Y.Y."/>
            <person name="Chang S.B."/>
            <person name="Sakamoto S."/>
            <person name="Ohme-Takagi M."/>
            <person name="Yagi M."/>
            <person name="Zeng S.J."/>
            <person name="Shen C.Y."/>
            <person name="Yeh C.M."/>
            <person name="Luo Y.B."/>
            <person name="Tsai W.C."/>
            <person name="Van de Peer Y."/>
            <person name="Liu Z.J."/>
        </authorList>
    </citation>
    <scope>NUCLEOTIDE SEQUENCE [LARGE SCALE GENOMIC DNA]</scope>
    <source>
        <tissue evidence="11">The whole plant</tissue>
    </source>
</reference>
<evidence type="ECO:0000256" key="6">
    <source>
        <dbReference type="ARBA" id="ARBA00022490"/>
    </source>
</evidence>
<comment type="similarity">
    <text evidence="3">Belongs to the CND2 (condensin subunit 2) family.</text>
</comment>
<keyword evidence="10" id="KW-0131">Cell cycle</keyword>
<dbReference type="EMBL" id="KZ502683">
    <property type="protein sequence ID" value="PKU74183.1"/>
    <property type="molecule type" value="Genomic_DNA"/>
</dbReference>
<evidence type="ECO:0000313" key="12">
    <source>
        <dbReference type="Proteomes" id="UP000233837"/>
    </source>
</evidence>
<evidence type="ECO:0000256" key="8">
    <source>
        <dbReference type="ARBA" id="ARBA00022776"/>
    </source>
</evidence>
<dbReference type="PANTHER" id="PTHR13108:SF9">
    <property type="entry name" value="CONDENSIN COMPLEX SUBUNIT 2"/>
    <property type="match status" value="1"/>
</dbReference>
<dbReference type="AlphaFoldDB" id="A0A2I0WEU4"/>
<evidence type="ECO:0000313" key="11">
    <source>
        <dbReference type="EMBL" id="PKU74183.1"/>
    </source>
</evidence>
<evidence type="ECO:0000256" key="10">
    <source>
        <dbReference type="ARBA" id="ARBA00023306"/>
    </source>
</evidence>
<dbReference type="Proteomes" id="UP000233837">
    <property type="component" value="Unassembled WGS sequence"/>
</dbReference>
<evidence type="ECO:0000256" key="4">
    <source>
        <dbReference type="ARBA" id="ARBA00016065"/>
    </source>
</evidence>
<sequence>MHRLRDTSPTDSHKDISPHLFFICLLHLANEHTLMLNHHPDFDDVDIIVPDPAFVK</sequence>
<dbReference type="GO" id="GO:0007076">
    <property type="term" value="P:mitotic chromosome condensation"/>
    <property type="evidence" value="ECO:0007669"/>
    <property type="project" value="InterPro"/>
</dbReference>
<evidence type="ECO:0000256" key="1">
    <source>
        <dbReference type="ARBA" id="ARBA00004286"/>
    </source>
</evidence>
<evidence type="ECO:0000256" key="2">
    <source>
        <dbReference type="ARBA" id="ARBA00004496"/>
    </source>
</evidence>
<name>A0A2I0WEU4_9ASPA</name>
<dbReference type="PANTHER" id="PTHR13108">
    <property type="entry name" value="CONDENSIN COMPLEX SUBUNIT 2"/>
    <property type="match status" value="1"/>
</dbReference>
<dbReference type="Pfam" id="PF05786">
    <property type="entry name" value="Cnd2"/>
    <property type="match status" value="1"/>
</dbReference>
<evidence type="ECO:0000256" key="9">
    <source>
        <dbReference type="ARBA" id="ARBA00023067"/>
    </source>
</evidence>
<gene>
    <name evidence="11" type="primary">CAPH</name>
    <name evidence="11" type="ORF">MA16_Dca018970</name>
</gene>
<dbReference type="GO" id="GO:0000796">
    <property type="term" value="C:condensin complex"/>
    <property type="evidence" value="ECO:0007669"/>
    <property type="project" value="InterPro"/>
</dbReference>
<protein>
    <recommendedName>
        <fullName evidence="4">Condensin complex subunit 2</fullName>
    </recommendedName>
</protein>
<organism evidence="11 12">
    <name type="scientific">Dendrobium catenatum</name>
    <dbReference type="NCBI Taxonomy" id="906689"/>
    <lineage>
        <taxon>Eukaryota</taxon>
        <taxon>Viridiplantae</taxon>
        <taxon>Streptophyta</taxon>
        <taxon>Embryophyta</taxon>
        <taxon>Tracheophyta</taxon>
        <taxon>Spermatophyta</taxon>
        <taxon>Magnoliopsida</taxon>
        <taxon>Liliopsida</taxon>
        <taxon>Asparagales</taxon>
        <taxon>Orchidaceae</taxon>
        <taxon>Epidendroideae</taxon>
        <taxon>Malaxideae</taxon>
        <taxon>Dendrobiinae</taxon>
        <taxon>Dendrobium</taxon>
    </lineage>
</organism>